<feature type="transmembrane region" description="Helical" evidence="1">
    <location>
        <begin position="370"/>
        <end position="399"/>
    </location>
</feature>
<proteinExistence type="predicted"/>
<feature type="transmembrane region" description="Helical" evidence="1">
    <location>
        <begin position="314"/>
        <end position="338"/>
    </location>
</feature>
<feature type="transmembrane region" description="Helical" evidence="1">
    <location>
        <begin position="201"/>
        <end position="222"/>
    </location>
</feature>
<protein>
    <recommendedName>
        <fullName evidence="4">Gustatory receptor</fullName>
    </recommendedName>
</protein>
<feature type="transmembrane region" description="Helical" evidence="1">
    <location>
        <begin position="273"/>
        <end position="294"/>
    </location>
</feature>
<reference evidence="2" key="1">
    <citation type="submission" date="2020-08" db="EMBL/GenBank/DDBJ databases">
        <title>Multicomponent nature underlies the extraordinary mechanical properties of spider dragline silk.</title>
        <authorList>
            <person name="Kono N."/>
            <person name="Nakamura H."/>
            <person name="Mori M."/>
            <person name="Yoshida Y."/>
            <person name="Ohtoshi R."/>
            <person name="Malay A.D."/>
            <person name="Moran D.A.P."/>
            <person name="Tomita M."/>
            <person name="Numata K."/>
            <person name="Arakawa K."/>
        </authorList>
    </citation>
    <scope>NUCLEOTIDE SEQUENCE</scope>
</reference>
<evidence type="ECO:0008006" key="4">
    <source>
        <dbReference type="Google" id="ProtNLM"/>
    </source>
</evidence>
<name>A0A8X6YJQ2_9ARAC</name>
<keyword evidence="1" id="KW-0472">Membrane</keyword>
<sequence length="442" mass="51353">MMASVWNHNKSRSSKLCCKHKDLRFSSSYGMILRVLSCTGINLFEEREKKFRELAFRIFGICFAVFLHVSSVDYWIMSYFNLKSNWHEYQVVLSLVFSNSTSLLLWHVLYCRRRYLRILLEKMEAVCDSHLVVTLFEKTLINFIILLGIFIVPLTYSAISVYLMNQDHTSDYYTFFTYGHKDNFTTFMNVYLFSKSLMTNLLDPIFTSCVTFIYCLLCYRSCRLLIQFRRRIVNLLSSGSKPTRDVLKQLIIDYGRLCRVLERLQCVFSLPSFLLTIVDVMSSFTILASALLYSPEEITGPMIAENAFTLMTSAVLLITLIAFAAQIPVTMSTIRMCLQKIQEKRVVSESQGALEDSRFRLLQILKERPLVILSGCDIIYFTRITIVTVLGTLLTYGLLVKDEHPERGHAQKKTWVGSRFYSDFTFRHHSCGYSVPSFYERE</sequence>
<dbReference type="OrthoDB" id="6433888at2759"/>
<evidence type="ECO:0000313" key="3">
    <source>
        <dbReference type="Proteomes" id="UP000886998"/>
    </source>
</evidence>
<comment type="caution">
    <text evidence="2">The sequence shown here is derived from an EMBL/GenBank/DDBJ whole genome shotgun (WGS) entry which is preliminary data.</text>
</comment>
<evidence type="ECO:0000256" key="1">
    <source>
        <dbReference type="SAM" id="Phobius"/>
    </source>
</evidence>
<accession>A0A8X6YJQ2</accession>
<evidence type="ECO:0000313" key="2">
    <source>
        <dbReference type="EMBL" id="GFY73227.1"/>
    </source>
</evidence>
<keyword evidence="3" id="KW-1185">Reference proteome</keyword>
<dbReference type="EMBL" id="BMAV01019928">
    <property type="protein sequence ID" value="GFY73227.1"/>
    <property type="molecule type" value="Genomic_DNA"/>
</dbReference>
<keyword evidence="1" id="KW-0812">Transmembrane</keyword>
<dbReference type="Proteomes" id="UP000886998">
    <property type="component" value="Unassembled WGS sequence"/>
</dbReference>
<gene>
    <name evidence="2" type="primary">AVEN_76656_1</name>
    <name evidence="2" type="ORF">TNIN_315731</name>
</gene>
<keyword evidence="1" id="KW-1133">Transmembrane helix</keyword>
<feature type="transmembrane region" description="Helical" evidence="1">
    <location>
        <begin position="140"/>
        <end position="163"/>
    </location>
</feature>
<organism evidence="2 3">
    <name type="scientific">Trichonephila inaurata madagascariensis</name>
    <dbReference type="NCBI Taxonomy" id="2747483"/>
    <lineage>
        <taxon>Eukaryota</taxon>
        <taxon>Metazoa</taxon>
        <taxon>Ecdysozoa</taxon>
        <taxon>Arthropoda</taxon>
        <taxon>Chelicerata</taxon>
        <taxon>Arachnida</taxon>
        <taxon>Araneae</taxon>
        <taxon>Araneomorphae</taxon>
        <taxon>Entelegynae</taxon>
        <taxon>Araneoidea</taxon>
        <taxon>Nephilidae</taxon>
        <taxon>Trichonephila</taxon>
        <taxon>Trichonephila inaurata</taxon>
    </lineage>
</organism>
<feature type="transmembrane region" description="Helical" evidence="1">
    <location>
        <begin position="89"/>
        <end position="110"/>
    </location>
</feature>
<dbReference type="AlphaFoldDB" id="A0A8X6YJQ2"/>
<feature type="transmembrane region" description="Helical" evidence="1">
    <location>
        <begin position="54"/>
        <end position="77"/>
    </location>
</feature>